<dbReference type="EMBL" id="JAGIOC010000001">
    <property type="protein sequence ID" value="MBP2410412.1"/>
    <property type="molecule type" value="Genomic_DNA"/>
</dbReference>
<dbReference type="PANTHER" id="PTHR37826">
    <property type="entry name" value="FLOTILLIN BAND_7_5 DOMAIN PROTEIN"/>
    <property type="match status" value="1"/>
</dbReference>
<dbReference type="PANTHER" id="PTHR37826:SF3">
    <property type="entry name" value="J DOMAIN-CONTAINING PROTEIN"/>
    <property type="match status" value="1"/>
</dbReference>
<keyword evidence="2" id="KW-0812">Transmembrane</keyword>
<sequence length="490" mass="52477">MSQPPEDAPWARPPDPDRAPQGDQPAQSGPSAASDDGRFAAPGGGSAAPGSLPEWPGAQGGAGQGRPPQQAAGQQPQMLGDESVDGAAQAAQKHSSERIIDTSSGKADGLSKCPRCGSTDIQYSLTQKALVCAYCRHAWNEENAEEAFGLDSSIADLRGATMASGTADVREDLTVMTLKCQGCGAEIVINVDQELQARCHWCRQTLSVNSQIPNGAVPDAVLPFQLTREEAVERIDAFAGKRKAFAQGRFKQEFVPDNVMGVYIPYLVVDGNMHAVLAGRGELTTRQYTVRTGSGDNARSETFYDADVFSVQRAFDLLVDDLTVESAQRFDIHDSTQATNNILGAVRPYDVENAVAYNSNYLKNFTSERRDLNIRDVDDEVEDKFLAIARAKALPTISQYDRGVRWTEEGVAVHGTRWVAVYVPVWLYSYADSAQGEGSLVHYIAVNARNGNTMGSVPVSHPKIFAAACAAGSVAAVIGAVVGFGWFLAG</sequence>
<feature type="compositionally biased region" description="Low complexity" evidence="1">
    <location>
        <begin position="1"/>
        <end position="10"/>
    </location>
</feature>
<accession>A0ABS4YPV3</accession>
<gene>
    <name evidence="3" type="ORF">JOF44_003315</name>
</gene>
<organism evidence="3 4">
    <name type="scientific">Brachybacterium fresconis</name>
    <dbReference type="NCBI Taxonomy" id="173363"/>
    <lineage>
        <taxon>Bacteria</taxon>
        <taxon>Bacillati</taxon>
        <taxon>Actinomycetota</taxon>
        <taxon>Actinomycetes</taxon>
        <taxon>Micrococcales</taxon>
        <taxon>Dermabacteraceae</taxon>
        <taxon>Brachybacterium</taxon>
    </lineage>
</organism>
<keyword evidence="3" id="KW-0689">Ribosomal protein</keyword>
<dbReference type="SUPFAM" id="SSF57783">
    <property type="entry name" value="Zinc beta-ribbon"/>
    <property type="match status" value="1"/>
</dbReference>
<keyword evidence="3" id="KW-0687">Ribonucleoprotein</keyword>
<feature type="compositionally biased region" description="Low complexity" evidence="1">
    <location>
        <begin position="65"/>
        <end position="77"/>
    </location>
</feature>
<feature type="transmembrane region" description="Helical" evidence="2">
    <location>
        <begin position="464"/>
        <end position="489"/>
    </location>
</feature>
<proteinExistence type="predicted"/>
<reference evidence="3 4" key="1">
    <citation type="submission" date="2021-03" db="EMBL/GenBank/DDBJ databases">
        <title>Sequencing the genomes of 1000 actinobacteria strains.</title>
        <authorList>
            <person name="Klenk H.-P."/>
        </authorList>
    </citation>
    <scope>NUCLEOTIDE SEQUENCE [LARGE SCALE GENOMIC DNA]</scope>
    <source>
        <strain evidence="3 4">DSM 14564</strain>
    </source>
</reference>
<dbReference type="Proteomes" id="UP000698222">
    <property type="component" value="Unassembled WGS sequence"/>
</dbReference>
<name>A0ABS4YPV3_9MICO</name>
<evidence type="ECO:0000256" key="1">
    <source>
        <dbReference type="SAM" id="MobiDB-lite"/>
    </source>
</evidence>
<dbReference type="RefSeq" id="WP_245348987.1">
    <property type="nucleotide sequence ID" value="NZ_BAAAJV010000008.1"/>
</dbReference>
<feature type="region of interest" description="Disordered" evidence="1">
    <location>
        <begin position="1"/>
        <end position="111"/>
    </location>
</feature>
<comment type="caution">
    <text evidence="3">The sequence shown here is derived from an EMBL/GenBank/DDBJ whole genome shotgun (WGS) entry which is preliminary data.</text>
</comment>
<protein>
    <submittedName>
        <fullName evidence="3">Ribosomal protein S27E</fullName>
    </submittedName>
</protein>
<evidence type="ECO:0000313" key="3">
    <source>
        <dbReference type="EMBL" id="MBP2410412.1"/>
    </source>
</evidence>
<keyword evidence="4" id="KW-1185">Reference proteome</keyword>
<keyword evidence="2" id="KW-0472">Membrane</keyword>
<evidence type="ECO:0000313" key="4">
    <source>
        <dbReference type="Proteomes" id="UP000698222"/>
    </source>
</evidence>
<evidence type="ECO:0000256" key="2">
    <source>
        <dbReference type="SAM" id="Phobius"/>
    </source>
</evidence>
<keyword evidence="2" id="KW-1133">Transmembrane helix</keyword>
<dbReference type="GO" id="GO:0005840">
    <property type="term" value="C:ribosome"/>
    <property type="evidence" value="ECO:0007669"/>
    <property type="project" value="UniProtKB-KW"/>
</dbReference>